<keyword evidence="2" id="KW-1185">Reference proteome</keyword>
<feature type="non-terminal residue" evidence="1">
    <location>
        <position position="1"/>
    </location>
</feature>
<gene>
    <name evidence="1" type="ORF">EVAR_60685_1</name>
</gene>
<evidence type="ECO:0000313" key="1">
    <source>
        <dbReference type="EMBL" id="GBP87424.1"/>
    </source>
</evidence>
<dbReference type="EMBL" id="BGZK01001859">
    <property type="protein sequence ID" value="GBP87424.1"/>
    <property type="molecule type" value="Genomic_DNA"/>
</dbReference>
<evidence type="ECO:0000313" key="2">
    <source>
        <dbReference type="Proteomes" id="UP000299102"/>
    </source>
</evidence>
<comment type="caution">
    <text evidence="1">The sequence shown here is derived from an EMBL/GenBank/DDBJ whole genome shotgun (WGS) entry which is preliminary data.</text>
</comment>
<reference evidence="1 2" key="1">
    <citation type="journal article" date="2019" name="Commun. Biol.">
        <title>The bagworm genome reveals a unique fibroin gene that provides high tensile strength.</title>
        <authorList>
            <person name="Kono N."/>
            <person name="Nakamura H."/>
            <person name="Ohtoshi R."/>
            <person name="Tomita M."/>
            <person name="Numata K."/>
            <person name="Arakawa K."/>
        </authorList>
    </citation>
    <scope>NUCLEOTIDE SEQUENCE [LARGE SCALE GENOMIC DNA]</scope>
</reference>
<protein>
    <submittedName>
        <fullName evidence="1">Uncharacterized protein</fullName>
    </submittedName>
</protein>
<dbReference type="Proteomes" id="UP000299102">
    <property type="component" value="Unassembled WGS sequence"/>
</dbReference>
<proteinExistence type="predicted"/>
<sequence length="205" mass="23246">IEYIRSEPEQKGLIVIHPREDALQPVAGRGALDTDLDFHSFYTPDKECRRLDKHWAVTSADSSYEASRPYLFRSAISELARRSSPYRAGPRRGDNPNALPYLLPIDENLRRSLRSGVAARAAVGDEIDGVILRNVYRRCAYERYLSSKICRRDGKFFSASVITEKHSSLWQTEMQRSRCTPGSCSLKERGTCLLIHVMDKAILIG</sequence>
<accession>A0A4C1ZJY0</accession>
<name>A0A4C1ZJY0_EUMVA</name>
<organism evidence="1 2">
    <name type="scientific">Eumeta variegata</name>
    <name type="common">Bagworm moth</name>
    <name type="synonym">Eumeta japonica</name>
    <dbReference type="NCBI Taxonomy" id="151549"/>
    <lineage>
        <taxon>Eukaryota</taxon>
        <taxon>Metazoa</taxon>
        <taxon>Ecdysozoa</taxon>
        <taxon>Arthropoda</taxon>
        <taxon>Hexapoda</taxon>
        <taxon>Insecta</taxon>
        <taxon>Pterygota</taxon>
        <taxon>Neoptera</taxon>
        <taxon>Endopterygota</taxon>
        <taxon>Lepidoptera</taxon>
        <taxon>Glossata</taxon>
        <taxon>Ditrysia</taxon>
        <taxon>Tineoidea</taxon>
        <taxon>Psychidae</taxon>
        <taxon>Oiketicinae</taxon>
        <taxon>Eumeta</taxon>
    </lineage>
</organism>
<dbReference type="AlphaFoldDB" id="A0A4C1ZJY0"/>